<dbReference type="Proteomes" id="UP000183894">
    <property type="component" value="Unassembled WGS sequence"/>
</dbReference>
<dbReference type="GO" id="GO:0004175">
    <property type="term" value="F:endopeptidase activity"/>
    <property type="evidence" value="ECO:0007669"/>
    <property type="project" value="UniProtKB-ARBA"/>
</dbReference>
<dbReference type="InterPro" id="IPR003675">
    <property type="entry name" value="Rce1/LyrA-like_dom"/>
</dbReference>
<name>A0A1H7ITB6_HALLR</name>
<feature type="transmembrane region" description="Helical" evidence="1">
    <location>
        <begin position="35"/>
        <end position="56"/>
    </location>
</feature>
<keyword evidence="1" id="KW-1133">Transmembrane helix</keyword>
<feature type="domain" description="CAAX prenyl protease 2/Lysostaphin resistance protein A-like" evidence="2">
    <location>
        <begin position="1"/>
        <end position="48"/>
    </location>
</feature>
<organism evidence="3 4">
    <name type="scientific">Haloferax larsenii</name>
    <dbReference type="NCBI Taxonomy" id="302484"/>
    <lineage>
        <taxon>Archaea</taxon>
        <taxon>Methanobacteriati</taxon>
        <taxon>Methanobacteriota</taxon>
        <taxon>Stenosarchaea group</taxon>
        <taxon>Halobacteria</taxon>
        <taxon>Halobacteriales</taxon>
        <taxon>Haloferacaceae</taxon>
        <taxon>Haloferax</taxon>
    </lineage>
</organism>
<proteinExistence type="predicted"/>
<evidence type="ECO:0000313" key="3">
    <source>
        <dbReference type="EMBL" id="SEK64880.1"/>
    </source>
</evidence>
<dbReference type="GO" id="GO:0080120">
    <property type="term" value="P:CAAX-box protein maturation"/>
    <property type="evidence" value="ECO:0007669"/>
    <property type="project" value="UniProtKB-ARBA"/>
</dbReference>
<evidence type="ECO:0000259" key="2">
    <source>
        <dbReference type="Pfam" id="PF02517"/>
    </source>
</evidence>
<reference evidence="3 4" key="1">
    <citation type="submission" date="2016-10" db="EMBL/GenBank/DDBJ databases">
        <authorList>
            <person name="de Groot N.N."/>
        </authorList>
    </citation>
    <scope>NUCLEOTIDE SEQUENCE [LARGE SCALE GENOMIC DNA]</scope>
    <source>
        <strain evidence="3 4">CDM_5</strain>
    </source>
</reference>
<feature type="transmembrane region" description="Helical" evidence="1">
    <location>
        <begin position="7"/>
        <end position="29"/>
    </location>
</feature>
<sequence length="57" mass="6230">MFTAIHVPLWGVGATLQIGAWSVVVTAVYLWRRTLVAPIIMHLLNDIVGFVILPAMG</sequence>
<keyword evidence="1" id="KW-0812">Transmembrane</keyword>
<dbReference type="EMBL" id="FOAD01000001">
    <property type="protein sequence ID" value="SEK64880.1"/>
    <property type="molecule type" value="Genomic_DNA"/>
</dbReference>
<protein>
    <recommendedName>
        <fullName evidence="2">CAAX prenyl protease 2/Lysostaphin resistance protein A-like domain-containing protein</fullName>
    </recommendedName>
</protein>
<evidence type="ECO:0000256" key="1">
    <source>
        <dbReference type="SAM" id="Phobius"/>
    </source>
</evidence>
<gene>
    <name evidence="3" type="ORF">SAMN04488691_101991</name>
</gene>
<keyword evidence="1" id="KW-0472">Membrane</keyword>
<evidence type="ECO:0000313" key="4">
    <source>
        <dbReference type="Proteomes" id="UP000183894"/>
    </source>
</evidence>
<accession>A0A1H7ITB6</accession>
<dbReference type="Pfam" id="PF02517">
    <property type="entry name" value="Rce1-like"/>
    <property type="match status" value="1"/>
</dbReference>
<dbReference type="AlphaFoldDB" id="A0A1H7ITB6"/>